<dbReference type="GO" id="GO:0016853">
    <property type="term" value="F:isomerase activity"/>
    <property type="evidence" value="ECO:0007669"/>
    <property type="project" value="UniProtKB-KW"/>
</dbReference>
<dbReference type="InterPro" id="IPR035464">
    <property type="entry name" value="SIS_AgaS"/>
</dbReference>
<dbReference type="GO" id="GO:0005886">
    <property type="term" value="C:plasma membrane"/>
    <property type="evidence" value="ECO:0007669"/>
    <property type="project" value="TreeGrafter"/>
</dbReference>
<comment type="catalytic activity">
    <reaction evidence="4">
        <text>D-galactosamine 6-phosphate + H2O = D-tagatopyranose 1-phosphate + NH4(+)</text>
        <dbReference type="Rhea" id="RHEA:47680"/>
        <dbReference type="ChEBI" id="CHEBI:15377"/>
        <dbReference type="ChEBI" id="CHEBI:28938"/>
        <dbReference type="ChEBI" id="CHEBI:71674"/>
        <dbReference type="ChEBI" id="CHEBI:138150"/>
    </reaction>
</comment>
<reference evidence="6 7" key="1">
    <citation type="submission" date="2020-08" db="EMBL/GenBank/DDBJ databases">
        <title>Genomic Encyclopedia of Type Strains, Phase IV (KMG-IV): sequencing the most valuable type-strain genomes for metagenomic binning, comparative biology and taxonomic classification.</title>
        <authorList>
            <person name="Goeker M."/>
        </authorList>
    </citation>
    <scope>NUCLEOTIDE SEQUENCE [LARGE SCALE GENOMIC DNA]</scope>
    <source>
        <strain evidence="6 7">DSM 27203</strain>
    </source>
</reference>
<comment type="similarity">
    <text evidence="1">Belongs to the SIS family. AgaS subfamily.</text>
</comment>
<dbReference type="GO" id="GO:1901135">
    <property type="term" value="P:carbohydrate derivative metabolic process"/>
    <property type="evidence" value="ECO:0007669"/>
    <property type="project" value="InterPro"/>
</dbReference>
<dbReference type="GO" id="GO:0016787">
    <property type="term" value="F:hydrolase activity"/>
    <property type="evidence" value="ECO:0007669"/>
    <property type="project" value="UniProtKB-KW"/>
</dbReference>
<dbReference type="GO" id="GO:0097367">
    <property type="term" value="F:carbohydrate derivative binding"/>
    <property type="evidence" value="ECO:0007669"/>
    <property type="project" value="InterPro"/>
</dbReference>
<dbReference type="PANTHER" id="PTHR32502:SF3">
    <property type="entry name" value="D-GALACTOSAMINE-6-PHOSPHATE DEAMINASE AGAS-RELATED"/>
    <property type="match status" value="1"/>
</dbReference>
<dbReference type="Pfam" id="PF01380">
    <property type="entry name" value="SIS"/>
    <property type="match status" value="1"/>
</dbReference>
<dbReference type="AlphaFoldDB" id="A0A840YZQ4"/>
<keyword evidence="3" id="KW-0378">Hydrolase</keyword>
<name>A0A840YZQ4_9SPHN</name>
<dbReference type="EC" id="5.-.-.-" evidence="6"/>
<dbReference type="PROSITE" id="PS51464">
    <property type="entry name" value="SIS"/>
    <property type="match status" value="2"/>
</dbReference>
<evidence type="ECO:0000259" key="5">
    <source>
        <dbReference type="PROSITE" id="PS51464"/>
    </source>
</evidence>
<gene>
    <name evidence="6" type="ORF">FHR23_002126</name>
</gene>
<dbReference type="EMBL" id="JACIJI010000003">
    <property type="protein sequence ID" value="MBB5719188.1"/>
    <property type="molecule type" value="Genomic_DNA"/>
</dbReference>
<dbReference type="PANTHER" id="PTHR32502">
    <property type="entry name" value="N-ACETYLGALACTOSAMINE PERMEASE II COMPONENT-RELATED"/>
    <property type="match status" value="1"/>
</dbReference>
<dbReference type="SUPFAM" id="SSF53697">
    <property type="entry name" value="SIS domain"/>
    <property type="match status" value="1"/>
</dbReference>
<keyword evidence="6" id="KW-0413">Isomerase</keyword>
<dbReference type="GO" id="GO:0009401">
    <property type="term" value="P:phosphoenolpyruvate-dependent sugar phosphotransferase system"/>
    <property type="evidence" value="ECO:0007669"/>
    <property type="project" value="TreeGrafter"/>
</dbReference>
<keyword evidence="2" id="KW-0677">Repeat</keyword>
<dbReference type="InterPro" id="IPR001347">
    <property type="entry name" value="SIS_dom"/>
</dbReference>
<evidence type="ECO:0000256" key="2">
    <source>
        <dbReference type="ARBA" id="ARBA00022737"/>
    </source>
</evidence>
<proteinExistence type="inferred from homology"/>
<dbReference type="CDD" id="cd05008">
    <property type="entry name" value="SIS_GlmS_GlmD_1"/>
    <property type="match status" value="1"/>
</dbReference>
<dbReference type="InterPro" id="IPR046348">
    <property type="entry name" value="SIS_dom_sf"/>
</dbReference>
<sequence length="380" mass="40416">MSDLLSAAKASADDAETWTRREILQQPETLRGTYALLMQQRQPIEAFLAPLLAKPDLRIILAGAGTSAFIGECLAMSLARRTGRRVEAVATTDIVSAPDLYLEADTPTLLVSFGRSGNSPESVAAVELVDARVTDRQHLIITCNADGALAGRRGDDAHVIVLPEATHDRAFAMTSSFSAMMLTALAAFSGIEAFAERVRAIADAVAQMTAEVEQPMAALAARSFSRVVYLGSGPFRGLAREAALKLLELTDGRVVTLFDSTLGFRHGPKTVVNAETLIVVFVSNDPLTRAYDRDMIDELRADGVAGTVLAVSAQDEGKDTISVSGLADTGDVDLLFPYIVPAQLFALQASFNLGLTPDTPNATGTVNRVVQGVRIHSSQS</sequence>
<dbReference type="Gene3D" id="3.40.50.10490">
    <property type="entry name" value="Glucose-6-phosphate isomerase like protein, domain 1"/>
    <property type="match status" value="2"/>
</dbReference>
<evidence type="ECO:0000256" key="3">
    <source>
        <dbReference type="ARBA" id="ARBA00022801"/>
    </source>
</evidence>
<dbReference type="Proteomes" id="UP000554342">
    <property type="component" value="Unassembled WGS sequence"/>
</dbReference>
<evidence type="ECO:0000313" key="6">
    <source>
        <dbReference type="EMBL" id="MBB5719188.1"/>
    </source>
</evidence>
<dbReference type="RefSeq" id="WP_184003670.1">
    <property type="nucleotide sequence ID" value="NZ_BAABIF010000012.1"/>
</dbReference>
<dbReference type="InterPro" id="IPR050303">
    <property type="entry name" value="GatZ_KbaZ_carbometab"/>
</dbReference>
<evidence type="ECO:0000313" key="7">
    <source>
        <dbReference type="Proteomes" id="UP000554342"/>
    </source>
</evidence>
<feature type="domain" description="SIS" evidence="5">
    <location>
        <begin position="216"/>
        <end position="360"/>
    </location>
</feature>
<feature type="domain" description="SIS" evidence="5">
    <location>
        <begin position="48"/>
        <end position="196"/>
    </location>
</feature>
<evidence type="ECO:0000256" key="1">
    <source>
        <dbReference type="ARBA" id="ARBA00007748"/>
    </source>
</evidence>
<keyword evidence="7" id="KW-1185">Reference proteome</keyword>
<accession>A0A840YZQ4</accession>
<evidence type="ECO:0000256" key="4">
    <source>
        <dbReference type="ARBA" id="ARBA00029292"/>
    </source>
</evidence>
<protein>
    <submittedName>
        <fullName evidence="6">Tagatose-6-phosphate ketose/aldose isomerase</fullName>
        <ecNumber evidence="6">5.-.-.-</ecNumber>
    </submittedName>
</protein>
<comment type="caution">
    <text evidence="6">The sequence shown here is derived from an EMBL/GenBank/DDBJ whole genome shotgun (WGS) entry which is preliminary data.</text>
</comment>
<organism evidence="6 7">
    <name type="scientific">Stakelama sediminis</name>
    <dbReference type="NCBI Taxonomy" id="463200"/>
    <lineage>
        <taxon>Bacteria</taxon>
        <taxon>Pseudomonadati</taxon>
        <taxon>Pseudomonadota</taxon>
        <taxon>Alphaproteobacteria</taxon>
        <taxon>Sphingomonadales</taxon>
        <taxon>Sphingomonadaceae</taxon>
        <taxon>Stakelama</taxon>
    </lineage>
</organism>
<dbReference type="InterPro" id="IPR035466">
    <property type="entry name" value="GlmS/AgaS_SIS"/>
</dbReference>
<dbReference type="CDD" id="cd05010">
    <property type="entry name" value="SIS_AgaS_like"/>
    <property type="match status" value="1"/>
</dbReference>